<dbReference type="Proteomes" id="UP000009183">
    <property type="component" value="Chromosome 6"/>
</dbReference>
<evidence type="ECO:0000313" key="2">
    <source>
        <dbReference type="Proteomes" id="UP000009183"/>
    </source>
</evidence>
<proteinExistence type="predicted"/>
<name>D7SKC5_VITVI</name>
<organism evidence="1 2">
    <name type="scientific">Vitis vinifera</name>
    <name type="common">Grape</name>
    <dbReference type="NCBI Taxonomy" id="29760"/>
    <lineage>
        <taxon>Eukaryota</taxon>
        <taxon>Viridiplantae</taxon>
        <taxon>Streptophyta</taxon>
        <taxon>Embryophyta</taxon>
        <taxon>Tracheophyta</taxon>
        <taxon>Spermatophyta</taxon>
        <taxon>Magnoliopsida</taxon>
        <taxon>eudicotyledons</taxon>
        <taxon>Gunneridae</taxon>
        <taxon>Pentapetalae</taxon>
        <taxon>rosids</taxon>
        <taxon>Vitales</taxon>
        <taxon>Vitaceae</taxon>
        <taxon>Viteae</taxon>
        <taxon>Vitis</taxon>
    </lineage>
</organism>
<keyword evidence="2" id="KW-1185">Reference proteome</keyword>
<sequence>MHSENHEGKGDLG</sequence>
<protein>
    <submittedName>
        <fullName evidence="1">Uncharacterized protein</fullName>
    </submittedName>
</protein>
<dbReference type="EMBL" id="FN594951">
    <property type="protein sequence ID" value="CBI16101.3"/>
    <property type="molecule type" value="Genomic_DNA"/>
</dbReference>
<reference evidence="2" key="1">
    <citation type="journal article" date="2007" name="Nature">
        <title>The grapevine genome sequence suggests ancestral hexaploidization in major angiosperm phyla.</title>
        <authorList>
            <consortium name="The French-Italian Public Consortium for Grapevine Genome Characterization."/>
            <person name="Jaillon O."/>
            <person name="Aury J.-M."/>
            <person name="Noel B."/>
            <person name="Policriti A."/>
            <person name="Clepet C."/>
            <person name="Casagrande A."/>
            <person name="Choisne N."/>
            <person name="Aubourg S."/>
            <person name="Vitulo N."/>
            <person name="Jubin C."/>
            <person name="Vezzi A."/>
            <person name="Legeai F."/>
            <person name="Hugueney P."/>
            <person name="Dasilva C."/>
            <person name="Horner D."/>
            <person name="Mica E."/>
            <person name="Jublot D."/>
            <person name="Poulain J."/>
            <person name="Bruyere C."/>
            <person name="Billault A."/>
            <person name="Segurens B."/>
            <person name="Gouyvenoux M."/>
            <person name="Ugarte E."/>
            <person name="Cattonaro F."/>
            <person name="Anthouard V."/>
            <person name="Vico V."/>
            <person name="Del Fabbro C."/>
            <person name="Alaux M."/>
            <person name="Di Gaspero G."/>
            <person name="Dumas V."/>
            <person name="Felice N."/>
            <person name="Paillard S."/>
            <person name="Juman I."/>
            <person name="Moroldo M."/>
            <person name="Scalabrin S."/>
            <person name="Canaguier A."/>
            <person name="Le Clainche I."/>
            <person name="Malacrida G."/>
            <person name="Durand E."/>
            <person name="Pesole G."/>
            <person name="Laucou V."/>
            <person name="Chatelet P."/>
            <person name="Merdinoglu D."/>
            <person name="Delledonne M."/>
            <person name="Pezzotti M."/>
            <person name="Lecharny A."/>
            <person name="Scarpelli C."/>
            <person name="Artiguenave F."/>
            <person name="Pe M.E."/>
            <person name="Valle G."/>
            <person name="Morgante M."/>
            <person name="Caboche M."/>
            <person name="Adam-Blondon A.-F."/>
            <person name="Weissenbach J."/>
            <person name="Quetier F."/>
            <person name="Wincker P."/>
        </authorList>
    </citation>
    <scope>NUCLEOTIDE SEQUENCE [LARGE SCALE GENOMIC DNA]</scope>
    <source>
        <strain evidence="2">cv. Pinot noir / PN40024</strain>
    </source>
</reference>
<dbReference type="InParanoid" id="D7SKC5"/>
<evidence type="ECO:0000313" key="1">
    <source>
        <dbReference type="EMBL" id="CBI16101.3"/>
    </source>
</evidence>
<dbReference type="HOGENOM" id="CLU_3435844_0_0_1"/>
<gene>
    <name evidence="1" type="ordered locus">VIT_06s0004g05060</name>
</gene>
<accession>D7SKC5</accession>